<name>A0ACB7T9J3_HYAAI</name>
<accession>A0ACB7T9J3</accession>
<proteinExistence type="predicted"/>
<reference evidence="1" key="1">
    <citation type="submission" date="2020-05" db="EMBL/GenBank/DDBJ databases">
        <title>Large-scale comparative analyses of tick genomes elucidate their genetic diversity and vector capacities.</title>
        <authorList>
            <person name="Jia N."/>
            <person name="Wang J."/>
            <person name="Shi W."/>
            <person name="Du L."/>
            <person name="Sun Y."/>
            <person name="Zhan W."/>
            <person name="Jiang J."/>
            <person name="Wang Q."/>
            <person name="Zhang B."/>
            <person name="Ji P."/>
            <person name="Sakyi L.B."/>
            <person name="Cui X."/>
            <person name="Yuan T."/>
            <person name="Jiang B."/>
            <person name="Yang W."/>
            <person name="Lam T.T.-Y."/>
            <person name="Chang Q."/>
            <person name="Ding S."/>
            <person name="Wang X."/>
            <person name="Zhu J."/>
            <person name="Ruan X."/>
            <person name="Zhao L."/>
            <person name="Wei J."/>
            <person name="Que T."/>
            <person name="Du C."/>
            <person name="Cheng J."/>
            <person name="Dai P."/>
            <person name="Han X."/>
            <person name="Huang E."/>
            <person name="Gao Y."/>
            <person name="Liu J."/>
            <person name="Shao H."/>
            <person name="Ye R."/>
            <person name="Li L."/>
            <person name="Wei W."/>
            <person name="Wang X."/>
            <person name="Wang C."/>
            <person name="Yang T."/>
            <person name="Huo Q."/>
            <person name="Li W."/>
            <person name="Guo W."/>
            <person name="Chen H."/>
            <person name="Zhou L."/>
            <person name="Ni X."/>
            <person name="Tian J."/>
            <person name="Zhou Y."/>
            <person name="Sheng Y."/>
            <person name="Liu T."/>
            <person name="Pan Y."/>
            <person name="Xia L."/>
            <person name="Li J."/>
            <person name="Zhao F."/>
            <person name="Cao W."/>
        </authorList>
    </citation>
    <scope>NUCLEOTIDE SEQUENCE</scope>
    <source>
        <strain evidence="1">Hyas-2018</strain>
    </source>
</reference>
<evidence type="ECO:0000313" key="1">
    <source>
        <dbReference type="EMBL" id="KAH6942926.1"/>
    </source>
</evidence>
<protein>
    <submittedName>
        <fullName evidence="1">Uncharacterized protein</fullName>
    </submittedName>
</protein>
<sequence length="158" mass="18068">MEVRKQAQEITATFAREITQQLQQHITVQLAPTYATFQELSSFVFYASQNHVTKATVVKMLNSTEAARKKARKDLHNRSRPESMTLGEITKLHRMACSTYIHWYPEKTPQRQAGRKPGPSQGQGPDPTPLTQKSESLPQMVQQEMRECKSPQKLRVIC</sequence>
<organism evidence="1 2">
    <name type="scientific">Hyalomma asiaticum</name>
    <name type="common">Tick</name>
    <dbReference type="NCBI Taxonomy" id="266040"/>
    <lineage>
        <taxon>Eukaryota</taxon>
        <taxon>Metazoa</taxon>
        <taxon>Ecdysozoa</taxon>
        <taxon>Arthropoda</taxon>
        <taxon>Chelicerata</taxon>
        <taxon>Arachnida</taxon>
        <taxon>Acari</taxon>
        <taxon>Parasitiformes</taxon>
        <taxon>Ixodida</taxon>
        <taxon>Ixodoidea</taxon>
        <taxon>Ixodidae</taxon>
        <taxon>Hyalomminae</taxon>
        <taxon>Hyalomma</taxon>
    </lineage>
</organism>
<keyword evidence="2" id="KW-1185">Reference proteome</keyword>
<comment type="caution">
    <text evidence="1">The sequence shown here is derived from an EMBL/GenBank/DDBJ whole genome shotgun (WGS) entry which is preliminary data.</text>
</comment>
<evidence type="ECO:0000313" key="2">
    <source>
        <dbReference type="Proteomes" id="UP000821845"/>
    </source>
</evidence>
<dbReference type="EMBL" id="CM023490">
    <property type="protein sequence ID" value="KAH6942926.1"/>
    <property type="molecule type" value="Genomic_DNA"/>
</dbReference>
<gene>
    <name evidence="1" type="ORF">HPB50_011970</name>
</gene>
<dbReference type="Proteomes" id="UP000821845">
    <property type="component" value="Chromosome 10"/>
</dbReference>